<dbReference type="EMBL" id="DS017081">
    <property type="protein sequence ID" value="KMU92457.1"/>
    <property type="molecule type" value="Genomic_DNA"/>
</dbReference>
<dbReference type="InterPro" id="IPR022155">
    <property type="entry name" value="DUF3684"/>
</dbReference>
<protein>
    <submittedName>
        <fullName evidence="1">Uncharacterized protein</fullName>
    </submittedName>
</protein>
<gene>
    <name evidence="1" type="ORF">CIHG_10275</name>
</gene>
<dbReference type="PANTHER" id="PTHR47839:SF1">
    <property type="entry name" value="DOMAIN PROTEIN, PUTATIVE (AFU_ORTHOLOGUE AFUA_6G04830)-RELATED"/>
    <property type="match status" value="1"/>
</dbReference>
<dbReference type="Proteomes" id="UP000054563">
    <property type="component" value="Unassembled WGS sequence"/>
</dbReference>
<organism evidence="1 2">
    <name type="scientific">Coccidioides immitis H538.4</name>
    <dbReference type="NCBI Taxonomy" id="396776"/>
    <lineage>
        <taxon>Eukaryota</taxon>
        <taxon>Fungi</taxon>
        <taxon>Dikarya</taxon>
        <taxon>Ascomycota</taxon>
        <taxon>Pezizomycotina</taxon>
        <taxon>Eurotiomycetes</taxon>
        <taxon>Eurotiomycetidae</taxon>
        <taxon>Onygenales</taxon>
        <taxon>Onygenaceae</taxon>
        <taxon>Coccidioides</taxon>
    </lineage>
</organism>
<dbReference type="VEuPathDB" id="FungiDB:CIHG_10275"/>
<dbReference type="STRING" id="396776.A0A0J8S5K3"/>
<sequence>MATIKDRIASLASRSGRTTPQMDDIVPVVPEAAHISNQFVFHQSTPATQVAQVIENSFWTCSQNGYLEVLSTCGVLPTHKIRLAPKDLSFMDSIPVIPDSLMDQSKGFISRIIDFGLITDITVSDIKRELESKPLSAKQLSEFLSWLVEKAVNHEFDRATINALLSVVVANDELDGVPSGILVLRDISSFLNPSRIPADLPIPSSVMPFKYTKNLQAKQLSSLGWYELQIDSWVPWLVESDLSSSLPLEQCITRTPSFSARILPIVSKQWDGLCPQSKTAISNLLQQHTVVPTRSGMRKPPEAYFPSVRLFEDLPMVHGLNNVKERFLVGLGVRKTVDLNVIFERLLGASTDTKRGQGEAATGGSHVELIRYLTTVRSDIPKRRYCKT</sequence>
<dbReference type="AlphaFoldDB" id="A0A0J8S5K3"/>
<evidence type="ECO:0000313" key="1">
    <source>
        <dbReference type="EMBL" id="KMU92457.1"/>
    </source>
</evidence>
<accession>A0A0J8S5K3</accession>
<name>A0A0J8S5K3_COCIT</name>
<dbReference type="Pfam" id="PF12449">
    <property type="entry name" value="DUF3684"/>
    <property type="match status" value="1"/>
</dbReference>
<reference evidence="2" key="1">
    <citation type="journal article" date="2010" name="Genome Res.">
        <title>Population genomic sequencing of Coccidioides fungi reveals recent hybridization and transposon control.</title>
        <authorList>
            <person name="Neafsey D.E."/>
            <person name="Barker B.M."/>
            <person name="Sharpton T.J."/>
            <person name="Stajich J.E."/>
            <person name="Park D.J."/>
            <person name="Whiston E."/>
            <person name="Hung C.-Y."/>
            <person name="McMahan C."/>
            <person name="White J."/>
            <person name="Sykes S."/>
            <person name="Heiman D."/>
            <person name="Young S."/>
            <person name="Zeng Q."/>
            <person name="Abouelleil A."/>
            <person name="Aftuck L."/>
            <person name="Bessette D."/>
            <person name="Brown A."/>
            <person name="FitzGerald M."/>
            <person name="Lui A."/>
            <person name="Macdonald J.P."/>
            <person name="Priest M."/>
            <person name="Orbach M.J."/>
            <person name="Galgiani J.N."/>
            <person name="Kirkland T.N."/>
            <person name="Cole G.T."/>
            <person name="Birren B.W."/>
            <person name="Henn M.R."/>
            <person name="Taylor J.W."/>
            <person name="Rounsley S.D."/>
        </authorList>
    </citation>
    <scope>NUCLEOTIDE SEQUENCE [LARGE SCALE GENOMIC DNA]</scope>
    <source>
        <strain evidence="2">H538.4</strain>
    </source>
</reference>
<proteinExistence type="predicted"/>
<evidence type="ECO:0000313" key="2">
    <source>
        <dbReference type="Proteomes" id="UP000054563"/>
    </source>
</evidence>
<dbReference type="PANTHER" id="PTHR47839">
    <property type="entry name" value="DOMAIN PROTEIN, PUTATIVE (AFU_ORTHOLOGUE AFUA_6G04830)-RELATED"/>
    <property type="match status" value="1"/>
</dbReference>